<evidence type="ECO:0000256" key="8">
    <source>
        <dbReference type="HAMAP-Rule" id="MF_00972"/>
    </source>
</evidence>
<dbReference type="InterPro" id="IPR028883">
    <property type="entry name" value="tRNA_aden_deaminase"/>
</dbReference>
<feature type="binding site" evidence="8">
    <location>
        <position position="87"/>
    </location>
    <ligand>
        <name>Zn(2+)</name>
        <dbReference type="ChEBI" id="CHEBI:29105"/>
        <note>catalytic</note>
    </ligand>
</feature>
<keyword evidence="3 8" id="KW-0819">tRNA processing</keyword>
<dbReference type="Gene3D" id="3.40.140.10">
    <property type="entry name" value="Cytidine Deaminase, domain 2"/>
    <property type="match status" value="1"/>
</dbReference>
<feature type="domain" description="CMP/dCMP-type deaminase" evidence="9">
    <location>
        <begin position="3"/>
        <end position="113"/>
    </location>
</feature>
<sequence length="152" mass="16882">MIKDDAYFMAIALKEAKKAALHDEVPVGAVIVLGDKVISKAYNKRVEKEQTHAHAEMLAIQKANKKLNSWRLEDCKLYVTLEPCPMCAGAIIQSRMKTVVYGAKDPKGGVAGSIMNLFDIKFNHQVEVIGGILEEACSNELKSFFKQLRNKS</sequence>
<name>A0ABT2Y4D0_9MOLU</name>
<evidence type="ECO:0000256" key="5">
    <source>
        <dbReference type="ARBA" id="ARBA00022801"/>
    </source>
</evidence>
<accession>A0ABT2Y4D0</accession>
<dbReference type="PANTHER" id="PTHR11079">
    <property type="entry name" value="CYTOSINE DEAMINASE FAMILY MEMBER"/>
    <property type="match status" value="1"/>
</dbReference>
<evidence type="ECO:0000256" key="6">
    <source>
        <dbReference type="ARBA" id="ARBA00022833"/>
    </source>
</evidence>
<keyword evidence="5 8" id="KW-0378">Hydrolase</keyword>
<dbReference type="InterPro" id="IPR016193">
    <property type="entry name" value="Cytidine_deaminase-like"/>
</dbReference>
<feature type="binding site" evidence="8">
    <location>
        <position position="54"/>
    </location>
    <ligand>
        <name>Zn(2+)</name>
        <dbReference type="ChEBI" id="CHEBI:29105"/>
        <note>catalytic</note>
    </ligand>
</feature>
<feature type="active site" description="Proton donor" evidence="8">
    <location>
        <position position="56"/>
    </location>
</feature>
<dbReference type="GO" id="GO:0052717">
    <property type="term" value="F:tRNA-specific adenosine-34 deaminase activity"/>
    <property type="evidence" value="ECO:0007669"/>
    <property type="project" value="UniProtKB-EC"/>
</dbReference>
<dbReference type="EMBL" id="JAOVQM010000001">
    <property type="protein sequence ID" value="MCV2231592.1"/>
    <property type="molecule type" value="Genomic_DNA"/>
</dbReference>
<proteinExistence type="inferred from homology"/>
<comment type="function">
    <text evidence="8">Catalyzes the deamination of adenosine to inosine at the wobble position 34 of tRNA(Arg2).</text>
</comment>
<dbReference type="NCBIfam" id="NF008113">
    <property type="entry name" value="PRK10860.1"/>
    <property type="match status" value="1"/>
</dbReference>
<dbReference type="InterPro" id="IPR058535">
    <property type="entry name" value="MafB19-deam"/>
</dbReference>
<feature type="binding site" evidence="8">
    <location>
        <position position="84"/>
    </location>
    <ligand>
        <name>Zn(2+)</name>
        <dbReference type="ChEBI" id="CHEBI:29105"/>
        <note>catalytic</note>
    </ligand>
</feature>
<keyword evidence="6 8" id="KW-0862">Zinc</keyword>
<evidence type="ECO:0000259" key="9">
    <source>
        <dbReference type="PROSITE" id="PS51747"/>
    </source>
</evidence>
<dbReference type="CDD" id="cd01285">
    <property type="entry name" value="nucleoside_deaminase"/>
    <property type="match status" value="1"/>
</dbReference>
<protein>
    <recommendedName>
        <fullName evidence="8">tRNA-specific adenosine deaminase</fullName>
        <ecNumber evidence="8">3.5.4.33</ecNumber>
    </recommendedName>
</protein>
<comment type="cofactor">
    <cofactor evidence="8">
        <name>Zn(2+)</name>
        <dbReference type="ChEBI" id="CHEBI:29105"/>
    </cofactor>
    <text evidence="8">Binds 1 zinc ion per subunit.</text>
</comment>
<gene>
    <name evidence="8 10" type="primary">tadA</name>
    <name evidence="10" type="ORF">N7548_01950</name>
</gene>
<organism evidence="10 11">
    <name type="scientific">Paracholeplasma manati</name>
    <dbReference type="NCBI Taxonomy" id="591373"/>
    <lineage>
        <taxon>Bacteria</taxon>
        <taxon>Bacillati</taxon>
        <taxon>Mycoplasmatota</taxon>
        <taxon>Mollicutes</taxon>
        <taxon>Acholeplasmatales</taxon>
        <taxon>Acholeplasmataceae</taxon>
        <taxon>Paracholeplasma</taxon>
    </lineage>
</organism>
<comment type="similarity">
    <text evidence="1">Belongs to the cytidine and deoxycytidylate deaminase family. ADAT2 subfamily.</text>
</comment>
<dbReference type="RefSeq" id="WP_263607733.1">
    <property type="nucleotide sequence ID" value="NZ_JAOVQM010000001.1"/>
</dbReference>
<reference evidence="10" key="1">
    <citation type="submission" date="2022-09" db="EMBL/GenBank/DDBJ databases">
        <title>Novel Mycoplasma species identified in domestic and wild animals.</title>
        <authorList>
            <person name="Volokhov D.V."/>
            <person name="Furtak V.A."/>
            <person name="Zagorodnyaya T.A."/>
        </authorList>
    </citation>
    <scope>NUCLEOTIDE SEQUENCE</scope>
    <source>
        <strain evidence="10">Oakley</strain>
    </source>
</reference>
<evidence type="ECO:0000256" key="1">
    <source>
        <dbReference type="ARBA" id="ARBA00010669"/>
    </source>
</evidence>
<evidence type="ECO:0000256" key="4">
    <source>
        <dbReference type="ARBA" id="ARBA00022723"/>
    </source>
</evidence>
<evidence type="ECO:0000256" key="3">
    <source>
        <dbReference type="ARBA" id="ARBA00022694"/>
    </source>
</evidence>
<dbReference type="InterPro" id="IPR016192">
    <property type="entry name" value="APOBEC/CMP_deaminase_Zn-bd"/>
</dbReference>
<dbReference type="PROSITE" id="PS51747">
    <property type="entry name" value="CYT_DCMP_DEAMINASES_2"/>
    <property type="match status" value="1"/>
</dbReference>
<dbReference type="InterPro" id="IPR002125">
    <property type="entry name" value="CMP_dCMP_dom"/>
</dbReference>
<dbReference type="SUPFAM" id="SSF53927">
    <property type="entry name" value="Cytidine deaminase-like"/>
    <property type="match status" value="1"/>
</dbReference>
<dbReference type="PROSITE" id="PS00903">
    <property type="entry name" value="CYT_DCMP_DEAMINASES_1"/>
    <property type="match status" value="1"/>
</dbReference>
<comment type="subunit">
    <text evidence="2 8">Homodimer.</text>
</comment>
<dbReference type="Pfam" id="PF14437">
    <property type="entry name" value="MafB19-deam"/>
    <property type="match status" value="1"/>
</dbReference>
<evidence type="ECO:0000313" key="10">
    <source>
        <dbReference type="EMBL" id="MCV2231592.1"/>
    </source>
</evidence>
<dbReference type="Proteomes" id="UP001177160">
    <property type="component" value="Unassembled WGS sequence"/>
</dbReference>
<evidence type="ECO:0000256" key="7">
    <source>
        <dbReference type="ARBA" id="ARBA00048045"/>
    </source>
</evidence>
<comment type="caution">
    <text evidence="10">The sequence shown here is derived from an EMBL/GenBank/DDBJ whole genome shotgun (WGS) entry which is preliminary data.</text>
</comment>
<evidence type="ECO:0000256" key="2">
    <source>
        <dbReference type="ARBA" id="ARBA00011738"/>
    </source>
</evidence>
<comment type="catalytic activity">
    <reaction evidence="7 8">
        <text>adenosine(34) in tRNA + H2O + H(+) = inosine(34) in tRNA + NH4(+)</text>
        <dbReference type="Rhea" id="RHEA:43168"/>
        <dbReference type="Rhea" id="RHEA-COMP:10373"/>
        <dbReference type="Rhea" id="RHEA-COMP:10374"/>
        <dbReference type="ChEBI" id="CHEBI:15377"/>
        <dbReference type="ChEBI" id="CHEBI:15378"/>
        <dbReference type="ChEBI" id="CHEBI:28938"/>
        <dbReference type="ChEBI" id="CHEBI:74411"/>
        <dbReference type="ChEBI" id="CHEBI:82852"/>
        <dbReference type="EC" id="3.5.4.33"/>
    </reaction>
</comment>
<keyword evidence="11" id="KW-1185">Reference proteome</keyword>
<dbReference type="HAMAP" id="MF_00972">
    <property type="entry name" value="tRNA_aden_deaminase"/>
    <property type="match status" value="1"/>
</dbReference>
<dbReference type="PANTHER" id="PTHR11079:SF202">
    <property type="entry name" value="TRNA-SPECIFIC ADENOSINE DEAMINASE"/>
    <property type="match status" value="1"/>
</dbReference>
<keyword evidence="4 8" id="KW-0479">Metal-binding</keyword>
<evidence type="ECO:0000313" key="11">
    <source>
        <dbReference type="Proteomes" id="UP001177160"/>
    </source>
</evidence>
<dbReference type="EC" id="3.5.4.33" evidence="8"/>